<evidence type="ECO:0000259" key="9">
    <source>
        <dbReference type="SMART" id="SM00645"/>
    </source>
</evidence>
<dbReference type="Pfam" id="PF08127">
    <property type="entry name" value="Propeptide_C1"/>
    <property type="match status" value="1"/>
</dbReference>
<evidence type="ECO:0000256" key="4">
    <source>
        <dbReference type="ARBA" id="ARBA00022801"/>
    </source>
</evidence>
<evidence type="ECO:0000256" key="2">
    <source>
        <dbReference type="ARBA" id="ARBA00022670"/>
    </source>
</evidence>
<evidence type="ECO:0000256" key="8">
    <source>
        <dbReference type="SAM" id="Phobius"/>
    </source>
</evidence>
<keyword evidence="8" id="KW-0472">Membrane</keyword>
<dbReference type="GO" id="GO:0004197">
    <property type="term" value="F:cysteine-type endopeptidase activity"/>
    <property type="evidence" value="ECO:0007669"/>
    <property type="project" value="InterPro"/>
</dbReference>
<dbReference type="OrthoDB" id="640249at2759"/>
<sequence>MAVVEAQHELVYEINWHMRCKNLPTAVSSEMHRMKIFIVLSLLFAAVSAKYVISSKIHPLSQKMIDSINYMNTTWKAGRNFESVSMEYIKGLMGVHKDNHKYRLQSIKHAIPADLPDSFDAREQWPHCSTISQIRDQGSCGSCWAFGAVEAISDRHCIHSNGKVNVQISAQDLLTCCSSCGNGHDINNNAHSRQSAFFFRCNGGYPGSAWQFWVYEGIVTGGLYNSHVGCQPYSIEACEHHIKGKRPQCGDLIPTPQCVNMCERGYNVSYRQDKHFGKKSYSIDNDELQIKTEIFKNGPVEAAFTVYADFVTYKSGVYRHISQEEMGGHAVRVLGWGTENGTPYWLVANSWNTDWGDNGYFKIFRGRNECGIEDSIVAGVPKI</sequence>
<evidence type="ECO:0000313" key="11">
    <source>
        <dbReference type="Proteomes" id="UP000887116"/>
    </source>
</evidence>
<comment type="caution">
    <text evidence="10">The sequence shown here is derived from an EMBL/GenBank/DDBJ whole genome shotgun (WGS) entry which is preliminary data.</text>
</comment>
<dbReference type="InterPro" id="IPR025660">
    <property type="entry name" value="Pept_his_AS"/>
</dbReference>
<dbReference type="PRINTS" id="PR00705">
    <property type="entry name" value="PAPAIN"/>
</dbReference>
<feature type="domain" description="Peptidase C1A papain C-terminal" evidence="9">
    <location>
        <begin position="115"/>
        <end position="380"/>
    </location>
</feature>
<dbReference type="Pfam" id="PF00112">
    <property type="entry name" value="Peptidase_C1"/>
    <property type="match status" value="1"/>
</dbReference>
<dbReference type="PROSITE" id="PS00639">
    <property type="entry name" value="THIOL_PROTEASE_HIS"/>
    <property type="match status" value="1"/>
</dbReference>
<dbReference type="InterPro" id="IPR000668">
    <property type="entry name" value="Peptidase_C1A_C"/>
</dbReference>
<accession>A0A8X6LLG8</accession>
<dbReference type="InterPro" id="IPR038765">
    <property type="entry name" value="Papain-like_cys_pep_sf"/>
</dbReference>
<dbReference type="FunFam" id="3.90.70.10:FF:000031">
    <property type="entry name" value="Cathepsin B"/>
    <property type="match status" value="1"/>
</dbReference>
<dbReference type="PANTHER" id="PTHR12411">
    <property type="entry name" value="CYSTEINE PROTEASE FAMILY C1-RELATED"/>
    <property type="match status" value="1"/>
</dbReference>
<keyword evidence="11" id="KW-1185">Reference proteome</keyword>
<feature type="transmembrane region" description="Helical" evidence="8">
    <location>
        <begin position="36"/>
        <end position="53"/>
    </location>
</feature>
<evidence type="ECO:0000256" key="3">
    <source>
        <dbReference type="ARBA" id="ARBA00022729"/>
    </source>
</evidence>
<gene>
    <name evidence="10" type="primary">CTSB</name>
    <name evidence="10" type="ORF">TNCT_166231</name>
</gene>
<evidence type="ECO:0000256" key="5">
    <source>
        <dbReference type="ARBA" id="ARBA00022807"/>
    </source>
</evidence>
<dbReference type="CDD" id="cd02620">
    <property type="entry name" value="Peptidase_C1A_CathepsinB"/>
    <property type="match status" value="1"/>
</dbReference>
<dbReference type="Proteomes" id="UP000887116">
    <property type="component" value="Unassembled WGS sequence"/>
</dbReference>
<keyword evidence="4" id="KW-0378">Hydrolase</keyword>
<dbReference type="SMART" id="SM00645">
    <property type="entry name" value="Pept_C1"/>
    <property type="match status" value="1"/>
</dbReference>
<dbReference type="SUPFAM" id="SSF54001">
    <property type="entry name" value="Cysteine proteinases"/>
    <property type="match status" value="1"/>
</dbReference>
<keyword evidence="3" id="KW-0732">Signal</keyword>
<evidence type="ECO:0000256" key="6">
    <source>
        <dbReference type="ARBA" id="ARBA00023145"/>
    </source>
</evidence>
<evidence type="ECO:0000256" key="7">
    <source>
        <dbReference type="ARBA" id="ARBA00023157"/>
    </source>
</evidence>
<proteinExistence type="inferred from homology"/>
<evidence type="ECO:0000313" key="10">
    <source>
        <dbReference type="EMBL" id="GFR11784.1"/>
    </source>
</evidence>
<protein>
    <submittedName>
        <fullName evidence="10">Cathepsin B</fullName>
    </submittedName>
</protein>
<keyword evidence="2" id="KW-0645">Protease</keyword>
<keyword evidence="7" id="KW-1015">Disulfide bond</keyword>
<dbReference type="InterPro" id="IPR013128">
    <property type="entry name" value="Peptidase_C1A"/>
</dbReference>
<keyword evidence="8" id="KW-0812">Transmembrane</keyword>
<dbReference type="GO" id="GO:0006508">
    <property type="term" value="P:proteolysis"/>
    <property type="evidence" value="ECO:0007669"/>
    <property type="project" value="UniProtKB-KW"/>
</dbReference>
<dbReference type="InterPro" id="IPR025661">
    <property type="entry name" value="Pept_asp_AS"/>
</dbReference>
<keyword evidence="6" id="KW-0865">Zymogen</keyword>
<dbReference type="Gene3D" id="3.90.70.10">
    <property type="entry name" value="Cysteine proteinases"/>
    <property type="match status" value="1"/>
</dbReference>
<dbReference type="AlphaFoldDB" id="A0A8X6LLG8"/>
<evidence type="ECO:0000256" key="1">
    <source>
        <dbReference type="ARBA" id="ARBA00008455"/>
    </source>
</evidence>
<keyword evidence="8" id="KW-1133">Transmembrane helix</keyword>
<comment type="similarity">
    <text evidence="1">Belongs to the peptidase C1 family.</text>
</comment>
<keyword evidence="5" id="KW-0788">Thiol protease</keyword>
<dbReference type="InterPro" id="IPR000169">
    <property type="entry name" value="Pept_cys_AS"/>
</dbReference>
<organism evidence="10 11">
    <name type="scientific">Trichonephila clavata</name>
    <name type="common">Joro spider</name>
    <name type="synonym">Nephila clavata</name>
    <dbReference type="NCBI Taxonomy" id="2740835"/>
    <lineage>
        <taxon>Eukaryota</taxon>
        <taxon>Metazoa</taxon>
        <taxon>Ecdysozoa</taxon>
        <taxon>Arthropoda</taxon>
        <taxon>Chelicerata</taxon>
        <taxon>Arachnida</taxon>
        <taxon>Araneae</taxon>
        <taxon>Araneomorphae</taxon>
        <taxon>Entelegynae</taxon>
        <taxon>Araneoidea</taxon>
        <taxon>Nephilidae</taxon>
        <taxon>Trichonephila</taxon>
    </lineage>
</organism>
<reference evidence="10" key="1">
    <citation type="submission" date="2020-07" db="EMBL/GenBank/DDBJ databases">
        <title>Multicomponent nature underlies the extraordinary mechanical properties of spider dragline silk.</title>
        <authorList>
            <person name="Kono N."/>
            <person name="Nakamura H."/>
            <person name="Mori M."/>
            <person name="Yoshida Y."/>
            <person name="Ohtoshi R."/>
            <person name="Malay A.D."/>
            <person name="Moran D.A.P."/>
            <person name="Tomita M."/>
            <person name="Numata K."/>
            <person name="Arakawa K."/>
        </authorList>
    </citation>
    <scope>NUCLEOTIDE SEQUENCE</scope>
</reference>
<dbReference type="PROSITE" id="PS00139">
    <property type="entry name" value="THIOL_PROTEASE_CYS"/>
    <property type="match status" value="1"/>
</dbReference>
<dbReference type="InterPro" id="IPR012599">
    <property type="entry name" value="Propeptide_C1A"/>
</dbReference>
<dbReference type="PROSITE" id="PS00640">
    <property type="entry name" value="THIOL_PROTEASE_ASN"/>
    <property type="match status" value="1"/>
</dbReference>
<dbReference type="EMBL" id="BMAO01006817">
    <property type="protein sequence ID" value="GFR11784.1"/>
    <property type="molecule type" value="Genomic_DNA"/>
</dbReference>
<name>A0A8X6LLG8_TRICU</name>